<keyword evidence="4 10" id="KW-1003">Cell membrane</keyword>
<dbReference type="AlphaFoldDB" id="F6FT79"/>
<dbReference type="eggNOG" id="COG1970">
    <property type="taxonomic scope" value="Bacteria"/>
</dbReference>
<dbReference type="PROSITE" id="PS01327">
    <property type="entry name" value="MSCL"/>
    <property type="match status" value="1"/>
</dbReference>
<protein>
    <recommendedName>
        <fullName evidence="10">Large-conductance mechanosensitive channel</fullName>
    </recommendedName>
</protein>
<dbReference type="InterPro" id="IPR001185">
    <property type="entry name" value="MS_channel"/>
</dbReference>
<comment type="similarity">
    <text evidence="2 10">Belongs to the MscL family.</text>
</comment>
<keyword evidence="5 10" id="KW-0812">Transmembrane</keyword>
<evidence type="ECO:0000313" key="12">
    <source>
        <dbReference type="Proteomes" id="UP000009236"/>
    </source>
</evidence>
<reference evidence="11 12" key="1">
    <citation type="submission" date="2011-05" db="EMBL/GenBank/DDBJ databases">
        <title>Complete sequence of Isoptericola variabilis 225.</title>
        <authorList>
            <consortium name="US DOE Joint Genome Institute"/>
            <person name="Lucas S."/>
            <person name="Han J."/>
            <person name="Lapidus A."/>
            <person name="Cheng J.-F."/>
            <person name="Goodwin L."/>
            <person name="Pitluck S."/>
            <person name="Peters L."/>
            <person name="Mikhailova N."/>
            <person name="Zeytun A."/>
            <person name="Han C."/>
            <person name="Tapia R."/>
            <person name="Land M."/>
            <person name="Hauser L."/>
            <person name="Kyrpides N."/>
            <person name="Ivanova N."/>
            <person name="Pagani I."/>
            <person name="Siebers A."/>
            <person name="Allgaier M."/>
            <person name="Thelen M."/>
            <person name="Hugenholtz P."/>
            <person name="Gladden J."/>
            <person name="Woyke T."/>
        </authorList>
    </citation>
    <scope>NUCLEOTIDE SEQUENCE [LARGE SCALE GENOMIC DNA]</scope>
    <source>
        <strain evidence="12">225</strain>
    </source>
</reference>
<keyword evidence="12" id="KW-1185">Reference proteome</keyword>
<keyword evidence="8 10" id="KW-0472">Membrane</keyword>
<keyword evidence="7 10" id="KW-0406">Ion transport</keyword>
<dbReference type="InterPro" id="IPR019823">
    <property type="entry name" value="Mechanosensitive_channel_CS"/>
</dbReference>
<proteinExistence type="inferred from homology"/>
<dbReference type="HAMAP" id="MF_00115">
    <property type="entry name" value="MscL"/>
    <property type="match status" value="1"/>
</dbReference>
<sequence>MLKGFKDFIMRGNVIDLAVGIIIGAAFTEVVNALVNNILNPLIGAIFGKPDLSGLWNITLRAATETQEASVLSVGGFLNAVLQFLIVAAALYFAIVMPLNRLAERRKKGEEPEPEAPAEDVLLLQEIRDLLVVQNQNRG</sequence>
<feature type="transmembrane region" description="Helical" evidence="10">
    <location>
        <begin position="12"/>
        <end position="35"/>
    </location>
</feature>
<evidence type="ECO:0000256" key="1">
    <source>
        <dbReference type="ARBA" id="ARBA00004651"/>
    </source>
</evidence>
<dbReference type="Proteomes" id="UP000009236">
    <property type="component" value="Chromosome"/>
</dbReference>
<evidence type="ECO:0000256" key="9">
    <source>
        <dbReference type="ARBA" id="ARBA00023303"/>
    </source>
</evidence>
<evidence type="ECO:0000256" key="5">
    <source>
        <dbReference type="ARBA" id="ARBA00022692"/>
    </source>
</evidence>
<comment type="subunit">
    <text evidence="10">Homopentamer.</text>
</comment>
<organism evidence="12">
    <name type="scientific">Isoptericola variabilis (strain 225)</name>
    <dbReference type="NCBI Taxonomy" id="743718"/>
    <lineage>
        <taxon>Bacteria</taxon>
        <taxon>Bacillati</taxon>
        <taxon>Actinomycetota</taxon>
        <taxon>Actinomycetes</taxon>
        <taxon>Micrococcales</taxon>
        <taxon>Promicromonosporaceae</taxon>
        <taxon>Isoptericola</taxon>
    </lineage>
</organism>
<comment type="function">
    <text evidence="10">Channel that opens in response to stretch forces in the membrane lipid bilayer. May participate in the regulation of osmotic pressure changes within the cell.</text>
</comment>
<evidence type="ECO:0000256" key="3">
    <source>
        <dbReference type="ARBA" id="ARBA00022448"/>
    </source>
</evidence>
<keyword evidence="9 10" id="KW-0407">Ion channel</keyword>
<dbReference type="KEGG" id="iva:Isova_2536"/>
<dbReference type="NCBIfam" id="TIGR00220">
    <property type="entry name" value="mscL"/>
    <property type="match status" value="1"/>
</dbReference>
<dbReference type="PANTHER" id="PTHR30266:SF2">
    <property type="entry name" value="LARGE-CONDUCTANCE MECHANOSENSITIVE CHANNEL"/>
    <property type="match status" value="1"/>
</dbReference>
<evidence type="ECO:0000256" key="4">
    <source>
        <dbReference type="ARBA" id="ARBA00022475"/>
    </source>
</evidence>
<evidence type="ECO:0000313" key="11">
    <source>
        <dbReference type="EMBL" id="AEG45243.1"/>
    </source>
</evidence>
<keyword evidence="6 10" id="KW-1133">Transmembrane helix</keyword>
<dbReference type="InterPro" id="IPR036019">
    <property type="entry name" value="MscL_channel"/>
</dbReference>
<feature type="transmembrane region" description="Helical" evidence="10">
    <location>
        <begin position="80"/>
        <end position="99"/>
    </location>
</feature>
<dbReference type="Gene3D" id="1.10.1200.120">
    <property type="entry name" value="Large-conductance mechanosensitive channel, MscL, domain 1"/>
    <property type="match status" value="1"/>
</dbReference>
<evidence type="ECO:0000256" key="8">
    <source>
        <dbReference type="ARBA" id="ARBA00023136"/>
    </source>
</evidence>
<dbReference type="RefSeq" id="WP_013839634.1">
    <property type="nucleotide sequence ID" value="NC_015588.1"/>
</dbReference>
<evidence type="ECO:0000256" key="6">
    <source>
        <dbReference type="ARBA" id="ARBA00022989"/>
    </source>
</evidence>
<gene>
    <name evidence="10" type="primary">mscL</name>
    <name evidence="11" type="ordered locus">Isova_2536</name>
</gene>
<dbReference type="SUPFAM" id="SSF81330">
    <property type="entry name" value="Gated mechanosensitive channel"/>
    <property type="match status" value="1"/>
</dbReference>
<dbReference type="EMBL" id="CP002810">
    <property type="protein sequence ID" value="AEG45243.1"/>
    <property type="molecule type" value="Genomic_DNA"/>
</dbReference>
<dbReference type="GO" id="GO:0008381">
    <property type="term" value="F:mechanosensitive monoatomic ion channel activity"/>
    <property type="evidence" value="ECO:0007669"/>
    <property type="project" value="UniProtKB-UniRule"/>
</dbReference>
<dbReference type="HOGENOM" id="CLU_095787_1_0_11"/>
<dbReference type="GO" id="GO:0005886">
    <property type="term" value="C:plasma membrane"/>
    <property type="evidence" value="ECO:0007669"/>
    <property type="project" value="UniProtKB-SubCell"/>
</dbReference>
<dbReference type="PRINTS" id="PR01264">
    <property type="entry name" value="MECHCHANNEL"/>
</dbReference>
<accession>F6FT79</accession>
<evidence type="ECO:0000256" key="2">
    <source>
        <dbReference type="ARBA" id="ARBA00007254"/>
    </source>
</evidence>
<keyword evidence="3 10" id="KW-0813">Transport</keyword>
<dbReference type="PANTHER" id="PTHR30266">
    <property type="entry name" value="MECHANOSENSITIVE CHANNEL MSCL"/>
    <property type="match status" value="1"/>
</dbReference>
<dbReference type="STRING" id="743718.Isova_2536"/>
<evidence type="ECO:0000256" key="10">
    <source>
        <dbReference type="HAMAP-Rule" id="MF_00115"/>
    </source>
</evidence>
<name>F6FT79_ISOV2</name>
<dbReference type="Pfam" id="PF01741">
    <property type="entry name" value="MscL"/>
    <property type="match status" value="1"/>
</dbReference>
<evidence type="ECO:0000256" key="7">
    <source>
        <dbReference type="ARBA" id="ARBA00023065"/>
    </source>
</evidence>
<dbReference type="InterPro" id="IPR037673">
    <property type="entry name" value="MSC/AndL"/>
</dbReference>
<comment type="subcellular location">
    <subcellularLocation>
        <location evidence="1 10">Cell membrane</location>
        <topology evidence="1 10">Multi-pass membrane protein</topology>
    </subcellularLocation>
</comment>